<dbReference type="InterPro" id="IPR003034">
    <property type="entry name" value="SAP_dom"/>
</dbReference>
<sequence length="75" mass="7906">MELIGAIWVAATSAAMASAEAELNALTKAQLKTVAVQLQLSEAGSMTALITRIMDYYQANPALGTMTEIAEELGF</sequence>
<feature type="domain" description="SAP" evidence="1">
    <location>
        <begin position="23"/>
        <end position="57"/>
    </location>
</feature>
<keyword evidence="3" id="KW-1185">Reference proteome</keyword>
<dbReference type="Pfam" id="PF02037">
    <property type="entry name" value="SAP"/>
    <property type="match status" value="1"/>
</dbReference>
<dbReference type="Proteomes" id="UP000192578">
    <property type="component" value="Unassembled WGS sequence"/>
</dbReference>
<protein>
    <recommendedName>
        <fullName evidence="1">SAP domain-containing protein</fullName>
    </recommendedName>
</protein>
<evidence type="ECO:0000259" key="1">
    <source>
        <dbReference type="Pfam" id="PF02037"/>
    </source>
</evidence>
<organism evidence="2 3">
    <name type="scientific">Hypsibius exemplaris</name>
    <name type="common">Freshwater tardigrade</name>
    <dbReference type="NCBI Taxonomy" id="2072580"/>
    <lineage>
        <taxon>Eukaryota</taxon>
        <taxon>Metazoa</taxon>
        <taxon>Ecdysozoa</taxon>
        <taxon>Tardigrada</taxon>
        <taxon>Eutardigrada</taxon>
        <taxon>Parachela</taxon>
        <taxon>Hypsibioidea</taxon>
        <taxon>Hypsibiidae</taxon>
        <taxon>Hypsibius</taxon>
    </lineage>
</organism>
<evidence type="ECO:0000313" key="2">
    <source>
        <dbReference type="EMBL" id="OWA54229.1"/>
    </source>
</evidence>
<comment type="caution">
    <text evidence="2">The sequence shown here is derived from an EMBL/GenBank/DDBJ whole genome shotgun (WGS) entry which is preliminary data.</text>
</comment>
<dbReference type="AlphaFoldDB" id="A0A9X6RN78"/>
<gene>
    <name evidence="2" type="ORF">BV898_18640</name>
</gene>
<dbReference type="EMBL" id="MTYJ01000383">
    <property type="protein sequence ID" value="OWA54229.1"/>
    <property type="molecule type" value="Genomic_DNA"/>
</dbReference>
<evidence type="ECO:0000313" key="3">
    <source>
        <dbReference type="Proteomes" id="UP000192578"/>
    </source>
</evidence>
<proteinExistence type="predicted"/>
<accession>A0A9X6RN78</accession>
<name>A0A9X6RN78_HYPEX</name>
<reference evidence="3" key="1">
    <citation type="submission" date="2017-01" db="EMBL/GenBank/DDBJ databases">
        <title>Comparative genomics of anhydrobiosis in the tardigrade Hypsibius dujardini.</title>
        <authorList>
            <person name="Yoshida Y."/>
            <person name="Koutsovoulos G."/>
            <person name="Laetsch D."/>
            <person name="Stevens L."/>
            <person name="Kumar S."/>
            <person name="Horikawa D."/>
            <person name="Ishino K."/>
            <person name="Komine S."/>
            <person name="Tomita M."/>
            <person name="Blaxter M."/>
            <person name="Arakawa K."/>
        </authorList>
    </citation>
    <scope>NUCLEOTIDE SEQUENCE [LARGE SCALE GENOMIC DNA]</scope>
    <source>
        <strain evidence="3">Z151</strain>
    </source>
</reference>